<evidence type="ECO:0000256" key="11">
    <source>
        <dbReference type="ARBA" id="ARBA00022984"/>
    </source>
</evidence>
<dbReference type="SUPFAM" id="SSF56176">
    <property type="entry name" value="FAD-binding/transporter-associated domain-like"/>
    <property type="match status" value="1"/>
</dbReference>
<evidence type="ECO:0000256" key="6">
    <source>
        <dbReference type="ARBA" id="ARBA00022618"/>
    </source>
</evidence>
<keyword evidence="7 16" id="KW-0285">Flavoprotein</keyword>
<dbReference type="Gene3D" id="3.90.78.10">
    <property type="entry name" value="UDP-N-acetylenolpyruvoylglucosamine reductase, C-terminal domain"/>
    <property type="match status" value="1"/>
</dbReference>
<dbReference type="InterPro" id="IPR011601">
    <property type="entry name" value="MurB_C"/>
</dbReference>
<reference evidence="18 19" key="1">
    <citation type="journal article" date="2016" name="Nat. Commun.">
        <title>Thousands of microbial genomes shed light on interconnected biogeochemical processes in an aquifer system.</title>
        <authorList>
            <person name="Anantharaman K."/>
            <person name="Brown C.T."/>
            <person name="Hug L.A."/>
            <person name="Sharon I."/>
            <person name="Castelle C.J."/>
            <person name="Probst A.J."/>
            <person name="Thomas B.C."/>
            <person name="Singh A."/>
            <person name="Wilkins M.J."/>
            <person name="Karaoz U."/>
            <person name="Brodie E.L."/>
            <person name="Williams K.H."/>
            <person name="Hubbard S.S."/>
            <person name="Banfield J.F."/>
        </authorList>
    </citation>
    <scope>NUCLEOTIDE SEQUENCE [LARGE SCALE GENOMIC DNA]</scope>
</reference>
<evidence type="ECO:0000256" key="10">
    <source>
        <dbReference type="ARBA" id="ARBA00022960"/>
    </source>
</evidence>
<evidence type="ECO:0000256" key="13">
    <source>
        <dbReference type="ARBA" id="ARBA00023306"/>
    </source>
</evidence>
<sequence length="351" mass="39621">MKVYTNFSLKKFNTFRVDVEAKYFCEVKSEEELGEVIKKYPDEKRFILGEGANTLFTKNFDGLVIRNSMKGIKKIESANNVILEVGAGENWHGLVMYSVENGWGGIENLVYIPGTVGAAPVQNIAAYGQNFEDVFVSLDVVELASGKKYTFSKEECEFEYRNSRFKSVDFGKFAITTVRLKLSKNPKINLSYFETGKTYAKNVSLAHELENISKPTIKDVAMAVMKIRKSKLPDVTEVGTAGSVFKNPVVTRAKYKEMKREDPDLQSYPAENLKYKHDVAGDFVKIPAGRLLDNLGWKGKRIGNVGTYKTQALAVVNYGATPQKILEFMNQMKKVVFDNYKIKLEEEILIV</sequence>
<feature type="active site" description="Proton donor" evidence="16">
    <location>
        <position position="243"/>
    </location>
</feature>
<evidence type="ECO:0000256" key="15">
    <source>
        <dbReference type="ARBA" id="ARBA00048914"/>
    </source>
</evidence>
<accession>A0A1F7YVA9</accession>
<feature type="active site" evidence="16">
    <location>
        <position position="347"/>
    </location>
</feature>
<name>A0A1F7YVA9_9BACT</name>
<dbReference type="PANTHER" id="PTHR21071:SF4">
    <property type="entry name" value="UDP-N-ACETYLENOLPYRUVOYLGLUCOSAMINE REDUCTASE"/>
    <property type="match status" value="1"/>
</dbReference>
<keyword evidence="11 16" id="KW-0573">Peptidoglycan synthesis</keyword>
<dbReference type="GO" id="GO:0071949">
    <property type="term" value="F:FAD binding"/>
    <property type="evidence" value="ECO:0007669"/>
    <property type="project" value="InterPro"/>
</dbReference>
<keyword evidence="14 16" id="KW-0961">Cell wall biogenesis/degradation</keyword>
<evidence type="ECO:0000256" key="5">
    <source>
        <dbReference type="ARBA" id="ARBA00022490"/>
    </source>
</evidence>
<dbReference type="Pfam" id="PF01565">
    <property type="entry name" value="FAD_binding_4"/>
    <property type="match status" value="1"/>
</dbReference>
<comment type="cofactor">
    <cofactor evidence="1 16">
        <name>FAD</name>
        <dbReference type="ChEBI" id="CHEBI:57692"/>
    </cofactor>
</comment>
<dbReference type="InterPro" id="IPR016166">
    <property type="entry name" value="FAD-bd_PCMH"/>
</dbReference>
<dbReference type="SUPFAM" id="SSF56194">
    <property type="entry name" value="Uridine diphospho-N-Acetylenolpyruvylglucosamine reductase, MurB, C-terminal domain"/>
    <property type="match status" value="1"/>
</dbReference>
<dbReference type="GO" id="GO:0051301">
    <property type="term" value="P:cell division"/>
    <property type="evidence" value="ECO:0007669"/>
    <property type="project" value="UniProtKB-KW"/>
</dbReference>
<dbReference type="Gene3D" id="3.30.43.10">
    <property type="entry name" value="Uridine Diphospho-n-acetylenolpyruvylglucosamine Reductase, domain 2"/>
    <property type="match status" value="1"/>
</dbReference>
<comment type="similarity">
    <text evidence="16">Belongs to the MurB family.</text>
</comment>
<dbReference type="InterPro" id="IPR036318">
    <property type="entry name" value="FAD-bd_PCMH-like_sf"/>
</dbReference>
<dbReference type="GO" id="GO:0008360">
    <property type="term" value="P:regulation of cell shape"/>
    <property type="evidence" value="ECO:0007669"/>
    <property type="project" value="UniProtKB-KW"/>
</dbReference>
<evidence type="ECO:0000313" key="18">
    <source>
        <dbReference type="EMBL" id="OGM31263.1"/>
    </source>
</evidence>
<dbReference type="NCBIfam" id="NF000755">
    <property type="entry name" value="PRK00046.1"/>
    <property type="match status" value="1"/>
</dbReference>
<evidence type="ECO:0000256" key="1">
    <source>
        <dbReference type="ARBA" id="ARBA00001974"/>
    </source>
</evidence>
<evidence type="ECO:0000256" key="14">
    <source>
        <dbReference type="ARBA" id="ARBA00023316"/>
    </source>
</evidence>
<dbReference type="InterPro" id="IPR003170">
    <property type="entry name" value="MurB"/>
</dbReference>
<gene>
    <name evidence="16" type="primary">murB</name>
    <name evidence="18" type="ORF">A2803_03655</name>
</gene>
<keyword evidence="12 16" id="KW-0560">Oxidoreductase</keyword>
<protein>
    <recommendedName>
        <fullName evidence="16">UDP-N-acetylenolpyruvoylglucosamine reductase</fullName>
        <ecNumber evidence="16">1.3.1.98</ecNumber>
    </recommendedName>
    <alternativeName>
        <fullName evidence="16">UDP-N-acetylmuramate dehydrogenase</fullName>
    </alternativeName>
</protein>
<dbReference type="InterPro" id="IPR036635">
    <property type="entry name" value="MurB_C_sf"/>
</dbReference>
<dbReference type="InterPro" id="IPR016169">
    <property type="entry name" value="FAD-bd_PCMH_sub2"/>
</dbReference>
<dbReference type="GO" id="GO:0009252">
    <property type="term" value="P:peptidoglycan biosynthetic process"/>
    <property type="evidence" value="ECO:0007669"/>
    <property type="project" value="UniProtKB-UniRule"/>
</dbReference>
<keyword evidence="6 16" id="KW-0132">Cell division</keyword>
<evidence type="ECO:0000313" key="19">
    <source>
        <dbReference type="Proteomes" id="UP000178870"/>
    </source>
</evidence>
<dbReference type="GO" id="GO:0071555">
    <property type="term" value="P:cell wall organization"/>
    <property type="evidence" value="ECO:0007669"/>
    <property type="project" value="UniProtKB-KW"/>
</dbReference>
<evidence type="ECO:0000256" key="12">
    <source>
        <dbReference type="ARBA" id="ARBA00023002"/>
    </source>
</evidence>
<feature type="active site" evidence="16">
    <location>
        <position position="161"/>
    </location>
</feature>
<dbReference type="InterPro" id="IPR006094">
    <property type="entry name" value="Oxid_FAD_bind_N"/>
</dbReference>
<comment type="subcellular location">
    <subcellularLocation>
        <location evidence="3 16">Cytoplasm</location>
    </subcellularLocation>
</comment>
<comment type="caution">
    <text evidence="18">The sequence shown here is derived from an EMBL/GenBank/DDBJ whole genome shotgun (WGS) entry which is preliminary data.</text>
</comment>
<organism evidence="18 19">
    <name type="scientific">Candidatus Woesebacteria bacterium RIFCSPHIGHO2_01_FULL_44_21</name>
    <dbReference type="NCBI Taxonomy" id="1802503"/>
    <lineage>
        <taxon>Bacteria</taxon>
        <taxon>Candidatus Woeseibacteriota</taxon>
    </lineage>
</organism>
<comment type="pathway">
    <text evidence="4 16">Cell wall biogenesis; peptidoglycan biosynthesis.</text>
</comment>
<comment type="function">
    <text evidence="2 16">Cell wall formation.</text>
</comment>
<keyword evidence="5 16" id="KW-0963">Cytoplasm</keyword>
<dbReference type="HAMAP" id="MF_00037">
    <property type="entry name" value="MurB"/>
    <property type="match status" value="1"/>
</dbReference>
<dbReference type="AlphaFoldDB" id="A0A1F7YVA9"/>
<evidence type="ECO:0000259" key="17">
    <source>
        <dbReference type="PROSITE" id="PS51387"/>
    </source>
</evidence>
<evidence type="ECO:0000256" key="7">
    <source>
        <dbReference type="ARBA" id="ARBA00022630"/>
    </source>
</evidence>
<dbReference type="UniPathway" id="UPA00219"/>
<feature type="domain" description="FAD-binding PCMH-type" evidence="17">
    <location>
        <begin position="16"/>
        <end position="185"/>
    </location>
</feature>
<dbReference type="GO" id="GO:0005829">
    <property type="term" value="C:cytosol"/>
    <property type="evidence" value="ECO:0007669"/>
    <property type="project" value="TreeGrafter"/>
</dbReference>
<dbReference type="Pfam" id="PF02873">
    <property type="entry name" value="MurB_C"/>
    <property type="match status" value="1"/>
</dbReference>
<keyword evidence="8 16" id="KW-0274">FAD</keyword>
<dbReference type="Proteomes" id="UP000178870">
    <property type="component" value="Unassembled WGS sequence"/>
</dbReference>
<evidence type="ECO:0000256" key="4">
    <source>
        <dbReference type="ARBA" id="ARBA00004752"/>
    </source>
</evidence>
<dbReference type="EMBL" id="MGGP01000028">
    <property type="protein sequence ID" value="OGM31263.1"/>
    <property type="molecule type" value="Genomic_DNA"/>
</dbReference>
<evidence type="ECO:0000256" key="8">
    <source>
        <dbReference type="ARBA" id="ARBA00022827"/>
    </source>
</evidence>
<evidence type="ECO:0000256" key="16">
    <source>
        <dbReference type="HAMAP-Rule" id="MF_00037"/>
    </source>
</evidence>
<dbReference type="GO" id="GO:0008762">
    <property type="term" value="F:UDP-N-acetylmuramate dehydrogenase activity"/>
    <property type="evidence" value="ECO:0007669"/>
    <property type="project" value="UniProtKB-UniRule"/>
</dbReference>
<evidence type="ECO:0000256" key="3">
    <source>
        <dbReference type="ARBA" id="ARBA00004496"/>
    </source>
</evidence>
<dbReference type="Gene3D" id="3.30.465.10">
    <property type="match status" value="1"/>
</dbReference>
<comment type="catalytic activity">
    <reaction evidence="15 16">
        <text>UDP-N-acetyl-alpha-D-muramate + NADP(+) = UDP-N-acetyl-3-O-(1-carboxyvinyl)-alpha-D-glucosamine + NADPH + H(+)</text>
        <dbReference type="Rhea" id="RHEA:12248"/>
        <dbReference type="ChEBI" id="CHEBI:15378"/>
        <dbReference type="ChEBI" id="CHEBI:57783"/>
        <dbReference type="ChEBI" id="CHEBI:58349"/>
        <dbReference type="ChEBI" id="CHEBI:68483"/>
        <dbReference type="ChEBI" id="CHEBI:70757"/>
        <dbReference type="EC" id="1.3.1.98"/>
    </reaction>
</comment>
<keyword evidence="13 16" id="KW-0131">Cell cycle</keyword>
<keyword evidence="9 16" id="KW-0521">NADP</keyword>
<dbReference type="PROSITE" id="PS51387">
    <property type="entry name" value="FAD_PCMH"/>
    <property type="match status" value="1"/>
</dbReference>
<evidence type="ECO:0000256" key="2">
    <source>
        <dbReference type="ARBA" id="ARBA00003921"/>
    </source>
</evidence>
<evidence type="ECO:0000256" key="9">
    <source>
        <dbReference type="ARBA" id="ARBA00022857"/>
    </source>
</evidence>
<keyword evidence="10 16" id="KW-0133">Cell shape</keyword>
<dbReference type="PANTHER" id="PTHR21071">
    <property type="entry name" value="UDP-N-ACETYLENOLPYRUVOYLGLUCOSAMINE REDUCTASE"/>
    <property type="match status" value="1"/>
</dbReference>
<dbReference type="InterPro" id="IPR016167">
    <property type="entry name" value="FAD-bd_PCMH_sub1"/>
</dbReference>
<dbReference type="NCBIfam" id="TIGR00179">
    <property type="entry name" value="murB"/>
    <property type="match status" value="1"/>
</dbReference>
<proteinExistence type="inferred from homology"/>
<dbReference type="EC" id="1.3.1.98" evidence="16"/>